<evidence type="ECO:0000256" key="2">
    <source>
        <dbReference type="ARBA" id="ARBA00009695"/>
    </source>
</evidence>
<evidence type="ECO:0000313" key="10">
    <source>
        <dbReference type="EMBL" id="GAA3596881.1"/>
    </source>
</evidence>
<evidence type="ECO:0000256" key="6">
    <source>
        <dbReference type="SAM" id="MobiDB-lite"/>
    </source>
</evidence>
<feature type="compositionally biased region" description="Gly residues" evidence="6">
    <location>
        <begin position="198"/>
        <end position="217"/>
    </location>
</feature>
<feature type="domain" description="RecX third three-helical" evidence="8">
    <location>
        <begin position="347"/>
        <end position="394"/>
    </location>
</feature>
<evidence type="ECO:0000256" key="4">
    <source>
        <dbReference type="ARBA" id="ARBA00022490"/>
    </source>
</evidence>
<dbReference type="Pfam" id="PF21982">
    <property type="entry name" value="RecX_HTH1"/>
    <property type="match status" value="1"/>
</dbReference>
<gene>
    <name evidence="5" type="primary">recX</name>
    <name evidence="10" type="ORF">GCM10022223_10170</name>
</gene>
<keyword evidence="11" id="KW-1185">Reference proteome</keyword>
<dbReference type="Proteomes" id="UP001501074">
    <property type="component" value="Unassembled WGS sequence"/>
</dbReference>
<comment type="caution">
    <text evidence="10">The sequence shown here is derived from an EMBL/GenBank/DDBJ whole genome shotgun (WGS) entry which is preliminary data.</text>
</comment>
<dbReference type="Pfam" id="PF02631">
    <property type="entry name" value="RecX_HTH2"/>
    <property type="match status" value="1"/>
</dbReference>
<dbReference type="PANTHER" id="PTHR33602">
    <property type="entry name" value="REGULATORY PROTEIN RECX FAMILY PROTEIN"/>
    <property type="match status" value="1"/>
</dbReference>
<feature type="domain" description="RecX first three-helical" evidence="9">
    <location>
        <begin position="254"/>
        <end position="292"/>
    </location>
</feature>
<evidence type="ECO:0000259" key="8">
    <source>
        <dbReference type="Pfam" id="PF21981"/>
    </source>
</evidence>
<name>A0ABP6Z384_9ACTN</name>
<sequence>MTEDQRRSRGVPEGGTSGLASVHDLFSGRQAGTAKRGAGKSATKNDASGSEVVSLDGTKLNQHDLRDMIAQKEAEWREAPASSDDPGQATTGPESQPQWSNPDWVPRAGQVTDDDPAGTRGGGAGQGSEGRTRGGRTASGGRGFSGRGSRGRDSDRDAFDRDSSEGDSSEGDSSGRDASDRDGPDQGSPGRGRSRRGPSGGGFGRRGGLNRGGGFGRPGASRDRDAGPEGSDEVDGSAGKTRRARPPADPTEEAREILLKQLSAGPRTRAQLAKVLVQKEIPDDVAAAVLDRFEEVDLVDDAAFSHQYVENRHTGRGLAKRALAYELRQKGVAEETAREALDTLSSDDELATARELVRKKARSMTKDDPERRLRRLAGMLARKGYSSGVAYQAIREELADLGAQGVFDHPDFD</sequence>
<feature type="region of interest" description="Disordered" evidence="6">
    <location>
        <begin position="1"/>
        <end position="255"/>
    </location>
</feature>
<dbReference type="InterPro" id="IPR053925">
    <property type="entry name" value="RecX_HTH_3rd"/>
</dbReference>
<dbReference type="InterPro" id="IPR053924">
    <property type="entry name" value="RecX_HTH_2nd"/>
</dbReference>
<dbReference type="InterPro" id="IPR003783">
    <property type="entry name" value="Regulatory_RecX"/>
</dbReference>
<comment type="function">
    <text evidence="5">Modulates RecA activity.</text>
</comment>
<dbReference type="InterPro" id="IPR036388">
    <property type="entry name" value="WH-like_DNA-bd_sf"/>
</dbReference>
<dbReference type="Gene3D" id="1.10.10.10">
    <property type="entry name" value="Winged helix-like DNA-binding domain superfamily/Winged helix DNA-binding domain"/>
    <property type="match status" value="2"/>
</dbReference>
<evidence type="ECO:0000313" key="11">
    <source>
        <dbReference type="Proteomes" id="UP001501074"/>
    </source>
</evidence>
<feature type="compositionally biased region" description="Basic and acidic residues" evidence="6">
    <location>
        <begin position="173"/>
        <end position="184"/>
    </location>
</feature>
<proteinExistence type="inferred from homology"/>
<evidence type="ECO:0000256" key="5">
    <source>
        <dbReference type="HAMAP-Rule" id="MF_01114"/>
    </source>
</evidence>
<dbReference type="HAMAP" id="MF_01114">
    <property type="entry name" value="RecX"/>
    <property type="match status" value="1"/>
</dbReference>
<dbReference type="InterPro" id="IPR053926">
    <property type="entry name" value="RecX_HTH_1st"/>
</dbReference>
<feature type="compositionally biased region" description="Gly residues" evidence="6">
    <location>
        <begin position="137"/>
        <end position="148"/>
    </location>
</feature>
<dbReference type="Pfam" id="PF21981">
    <property type="entry name" value="RecX_HTH3"/>
    <property type="match status" value="1"/>
</dbReference>
<dbReference type="RefSeq" id="WP_231487903.1">
    <property type="nucleotide sequence ID" value="NZ_BAAAZO010000001.1"/>
</dbReference>
<comment type="subcellular location">
    <subcellularLocation>
        <location evidence="1 5">Cytoplasm</location>
    </subcellularLocation>
</comment>
<feature type="compositionally biased region" description="Basic and acidic residues" evidence="6">
    <location>
        <begin position="61"/>
        <end position="78"/>
    </location>
</feature>
<evidence type="ECO:0000259" key="7">
    <source>
        <dbReference type="Pfam" id="PF02631"/>
    </source>
</evidence>
<protein>
    <recommendedName>
        <fullName evidence="3 5">Regulatory protein RecX</fullName>
    </recommendedName>
</protein>
<feature type="compositionally biased region" description="Polar residues" evidence="6">
    <location>
        <begin position="88"/>
        <end position="101"/>
    </location>
</feature>
<dbReference type="EMBL" id="BAAAZO010000001">
    <property type="protein sequence ID" value="GAA3596881.1"/>
    <property type="molecule type" value="Genomic_DNA"/>
</dbReference>
<evidence type="ECO:0000256" key="1">
    <source>
        <dbReference type="ARBA" id="ARBA00004496"/>
    </source>
</evidence>
<keyword evidence="4 5" id="KW-0963">Cytoplasm</keyword>
<feature type="domain" description="RecX second three-helical" evidence="7">
    <location>
        <begin position="300"/>
        <end position="341"/>
    </location>
</feature>
<reference evidence="11" key="1">
    <citation type="journal article" date="2019" name="Int. J. Syst. Evol. Microbiol.">
        <title>The Global Catalogue of Microorganisms (GCM) 10K type strain sequencing project: providing services to taxonomists for standard genome sequencing and annotation.</title>
        <authorList>
            <consortium name="The Broad Institute Genomics Platform"/>
            <consortium name="The Broad Institute Genome Sequencing Center for Infectious Disease"/>
            <person name="Wu L."/>
            <person name="Ma J."/>
        </authorList>
    </citation>
    <scope>NUCLEOTIDE SEQUENCE [LARGE SCALE GENOMIC DNA]</scope>
    <source>
        <strain evidence="11">JCM 16902</strain>
    </source>
</reference>
<accession>A0ABP6Z384</accession>
<dbReference type="PANTHER" id="PTHR33602:SF1">
    <property type="entry name" value="REGULATORY PROTEIN RECX FAMILY PROTEIN"/>
    <property type="match status" value="1"/>
</dbReference>
<organism evidence="10 11">
    <name type="scientific">Kineosporia mesophila</name>
    <dbReference type="NCBI Taxonomy" id="566012"/>
    <lineage>
        <taxon>Bacteria</taxon>
        <taxon>Bacillati</taxon>
        <taxon>Actinomycetota</taxon>
        <taxon>Actinomycetes</taxon>
        <taxon>Kineosporiales</taxon>
        <taxon>Kineosporiaceae</taxon>
        <taxon>Kineosporia</taxon>
    </lineage>
</organism>
<comment type="similarity">
    <text evidence="2 5">Belongs to the RecX family.</text>
</comment>
<evidence type="ECO:0000259" key="9">
    <source>
        <dbReference type="Pfam" id="PF21982"/>
    </source>
</evidence>
<evidence type="ECO:0000256" key="3">
    <source>
        <dbReference type="ARBA" id="ARBA00018111"/>
    </source>
</evidence>
<feature type="compositionally biased region" description="Gly residues" evidence="6">
    <location>
        <begin position="119"/>
        <end position="128"/>
    </location>
</feature>
<feature type="compositionally biased region" description="Basic and acidic residues" evidence="6">
    <location>
        <begin position="150"/>
        <end position="164"/>
    </location>
</feature>